<dbReference type="EMBL" id="JBHSXL010000009">
    <property type="protein sequence ID" value="MFC6892907.1"/>
    <property type="molecule type" value="Genomic_DNA"/>
</dbReference>
<dbReference type="Gene3D" id="3.20.20.110">
    <property type="entry name" value="Ribulose bisphosphate carboxylase, large subunit, C-terminal domain"/>
    <property type="match status" value="1"/>
</dbReference>
<dbReference type="InterPro" id="IPR017443">
    <property type="entry name" value="RuBisCO_lsu_fd_N"/>
</dbReference>
<feature type="domain" description="Ribulose bisphosphate carboxylase large subunit C-terminal" evidence="4">
    <location>
        <begin position="147"/>
        <end position="424"/>
    </location>
</feature>
<dbReference type="Pfam" id="PF00016">
    <property type="entry name" value="RuBisCO_large"/>
    <property type="match status" value="1"/>
</dbReference>
<dbReference type="SUPFAM" id="SSF51649">
    <property type="entry name" value="RuBisCo, C-terminal domain"/>
    <property type="match status" value="1"/>
</dbReference>
<dbReference type="SFLD" id="SFLDG00301">
    <property type="entry name" value="RuBisCO-like_proteins"/>
    <property type="match status" value="1"/>
</dbReference>
<dbReference type="SFLD" id="SFLDS00014">
    <property type="entry name" value="RuBisCO"/>
    <property type="match status" value="1"/>
</dbReference>
<accession>A0ABD5UTU3</accession>
<dbReference type="InterPro" id="IPR033966">
    <property type="entry name" value="RuBisCO"/>
</dbReference>
<sequence length="428" mass="45950">MTDRDAVGTMAERFTATYRIETPRSAREAAEAMAGEQSASTFVDVEAETADLQERHGGDVVDVTEIGRAPEPTLPGATPEPGDVDEYVRAEVTLSLPLENVGVSVPNLRTAIAGNVFELQSLSGVRVLDVDVPPEYGEECPTPAFGVDGTRELIGVRDRPLIGTIIKPSVGLAPEETASLVETLVEAGVDFIKDDELIADPPYSPFEDRVEAVMSVINDHEAETGKKVMYAFNVTGDVEEMIHRHDVVRDAGGTCVMVSLNSVGLAAVRELRRHAELPIHGHRNGWGALSRCPQLGFEYTAYQKLWRLVGVDHLHVNGLENKFAESDESVIASARAVQDPIPGDDGALPVFSSGQWAKQAPATYERLGNADLLYLSGGGIMGHPGGPADGVAALKQGWEAATSGIPLEEYARDHEELRASMEAFGDDE</sequence>
<proteinExistence type="predicted"/>
<dbReference type="RefSeq" id="WP_379743947.1">
    <property type="nucleotide sequence ID" value="NZ_JBHSVN010000001.1"/>
</dbReference>
<keyword evidence="3" id="KW-0460">Magnesium</keyword>
<keyword evidence="7" id="KW-1185">Reference proteome</keyword>
<evidence type="ECO:0000256" key="3">
    <source>
        <dbReference type="ARBA" id="ARBA00022842"/>
    </source>
</evidence>
<keyword evidence="2" id="KW-0479">Metal-binding</keyword>
<evidence type="ECO:0000256" key="1">
    <source>
        <dbReference type="ARBA" id="ARBA00001946"/>
    </source>
</evidence>
<dbReference type="InterPro" id="IPR036422">
    <property type="entry name" value="RuBisCO_lsu_N_sf"/>
</dbReference>
<dbReference type="Gene3D" id="3.30.70.150">
    <property type="entry name" value="RuBisCO large subunit, N-terminal domain"/>
    <property type="match status" value="1"/>
</dbReference>
<dbReference type="SUPFAM" id="SSF54966">
    <property type="entry name" value="RuBisCO, large subunit, small (N-terminal) domain"/>
    <property type="match status" value="1"/>
</dbReference>
<dbReference type="InterPro" id="IPR036376">
    <property type="entry name" value="RuBisCO_lsu_C_sf"/>
</dbReference>
<feature type="domain" description="Ribulose bisphosphate carboxylase large subunit ferrodoxin-like N-terminal" evidence="5">
    <location>
        <begin position="16"/>
        <end position="136"/>
    </location>
</feature>
<dbReference type="GO" id="GO:0046872">
    <property type="term" value="F:metal ion binding"/>
    <property type="evidence" value="ECO:0007669"/>
    <property type="project" value="UniProtKB-KW"/>
</dbReference>
<dbReference type="CDD" id="cd08207">
    <property type="entry name" value="RLP_NonPhot"/>
    <property type="match status" value="1"/>
</dbReference>
<organism evidence="6 7">
    <name type="scientific">Halopenitus salinus</name>
    <dbReference type="NCBI Taxonomy" id="1198295"/>
    <lineage>
        <taxon>Archaea</taxon>
        <taxon>Methanobacteriati</taxon>
        <taxon>Methanobacteriota</taxon>
        <taxon>Stenosarchaea group</taxon>
        <taxon>Halobacteria</taxon>
        <taxon>Halobacteriales</taxon>
        <taxon>Haloferacaceae</taxon>
        <taxon>Halopenitus</taxon>
    </lineage>
</organism>
<dbReference type="InterPro" id="IPR000685">
    <property type="entry name" value="RuBisCO_lsu_C"/>
</dbReference>
<comment type="caution">
    <text evidence="6">The sequence shown here is derived from an EMBL/GenBank/DDBJ whole genome shotgun (WGS) entry which is preliminary data.</text>
</comment>
<dbReference type="PROSITE" id="PS00157">
    <property type="entry name" value="RUBISCO_LARGE"/>
    <property type="match status" value="1"/>
</dbReference>
<dbReference type="PANTHER" id="PTHR42704:SF17">
    <property type="entry name" value="RIBULOSE BISPHOSPHATE CARBOXYLASE LARGE CHAIN"/>
    <property type="match status" value="1"/>
</dbReference>
<evidence type="ECO:0000259" key="5">
    <source>
        <dbReference type="Pfam" id="PF02788"/>
    </source>
</evidence>
<comment type="cofactor">
    <cofactor evidence="1">
        <name>Mg(2+)</name>
        <dbReference type="ChEBI" id="CHEBI:18420"/>
    </cofactor>
</comment>
<dbReference type="Proteomes" id="UP001596296">
    <property type="component" value="Unassembled WGS sequence"/>
</dbReference>
<dbReference type="Pfam" id="PF02788">
    <property type="entry name" value="RuBisCO_large_N"/>
    <property type="match status" value="1"/>
</dbReference>
<evidence type="ECO:0000256" key="2">
    <source>
        <dbReference type="ARBA" id="ARBA00022723"/>
    </source>
</evidence>
<dbReference type="AlphaFoldDB" id="A0ABD5UTU3"/>
<evidence type="ECO:0000313" key="6">
    <source>
        <dbReference type="EMBL" id="MFC6892907.1"/>
    </source>
</evidence>
<evidence type="ECO:0000313" key="7">
    <source>
        <dbReference type="Proteomes" id="UP001596296"/>
    </source>
</evidence>
<dbReference type="PANTHER" id="PTHR42704">
    <property type="entry name" value="RIBULOSE BISPHOSPHATE CARBOXYLASE"/>
    <property type="match status" value="1"/>
</dbReference>
<reference evidence="6 7" key="1">
    <citation type="journal article" date="2019" name="Int. J. Syst. Evol. Microbiol.">
        <title>The Global Catalogue of Microorganisms (GCM) 10K type strain sequencing project: providing services to taxonomists for standard genome sequencing and annotation.</title>
        <authorList>
            <consortium name="The Broad Institute Genomics Platform"/>
            <consortium name="The Broad Institute Genome Sequencing Center for Infectious Disease"/>
            <person name="Wu L."/>
            <person name="Ma J."/>
        </authorList>
    </citation>
    <scope>NUCLEOTIDE SEQUENCE [LARGE SCALE GENOMIC DNA]</scope>
    <source>
        <strain evidence="6 7">SKJ47</strain>
    </source>
</reference>
<name>A0ABD5UTU3_9EURY</name>
<gene>
    <name evidence="6" type="ORF">ACFQE9_09865</name>
</gene>
<evidence type="ECO:0000259" key="4">
    <source>
        <dbReference type="Pfam" id="PF00016"/>
    </source>
</evidence>
<dbReference type="InterPro" id="IPR020878">
    <property type="entry name" value="RuBisCo_large_chain_AS"/>
</dbReference>
<protein>
    <submittedName>
        <fullName evidence="6">Ribulose-bisphosphate carboxylase large subunit family protein</fullName>
    </submittedName>
</protein>